<proteinExistence type="predicted"/>
<dbReference type="Proteomes" id="UP000799772">
    <property type="component" value="Unassembled WGS sequence"/>
</dbReference>
<evidence type="ECO:0008006" key="3">
    <source>
        <dbReference type="Google" id="ProtNLM"/>
    </source>
</evidence>
<dbReference type="AlphaFoldDB" id="A0A9P4I861"/>
<name>A0A9P4I861_9PEZI</name>
<comment type="caution">
    <text evidence="1">The sequence shown here is derived from an EMBL/GenBank/DDBJ whole genome shotgun (WGS) entry which is preliminary data.</text>
</comment>
<evidence type="ECO:0000313" key="1">
    <source>
        <dbReference type="EMBL" id="KAF2095759.1"/>
    </source>
</evidence>
<reference evidence="1" key="1">
    <citation type="journal article" date="2020" name="Stud. Mycol.">
        <title>101 Dothideomycetes genomes: a test case for predicting lifestyles and emergence of pathogens.</title>
        <authorList>
            <person name="Haridas S."/>
            <person name="Albert R."/>
            <person name="Binder M."/>
            <person name="Bloem J."/>
            <person name="Labutti K."/>
            <person name="Salamov A."/>
            <person name="Andreopoulos B."/>
            <person name="Baker S."/>
            <person name="Barry K."/>
            <person name="Bills G."/>
            <person name="Bluhm B."/>
            <person name="Cannon C."/>
            <person name="Castanera R."/>
            <person name="Culley D."/>
            <person name="Daum C."/>
            <person name="Ezra D."/>
            <person name="Gonzalez J."/>
            <person name="Henrissat B."/>
            <person name="Kuo A."/>
            <person name="Liang C."/>
            <person name="Lipzen A."/>
            <person name="Lutzoni F."/>
            <person name="Magnuson J."/>
            <person name="Mondo S."/>
            <person name="Nolan M."/>
            <person name="Ohm R."/>
            <person name="Pangilinan J."/>
            <person name="Park H.-J."/>
            <person name="Ramirez L."/>
            <person name="Alfaro M."/>
            <person name="Sun H."/>
            <person name="Tritt A."/>
            <person name="Yoshinaga Y."/>
            <person name="Zwiers L.-H."/>
            <person name="Turgeon B."/>
            <person name="Goodwin S."/>
            <person name="Spatafora J."/>
            <person name="Crous P."/>
            <person name="Grigoriev I."/>
        </authorList>
    </citation>
    <scope>NUCLEOTIDE SEQUENCE</scope>
    <source>
        <strain evidence="1">CBS 133067</strain>
    </source>
</reference>
<accession>A0A9P4I861</accession>
<sequence length="289" mass="33689">MSPILELPQELRDRIFDLVLEDASVFVMNGSCACRRSLFEEGSLLRVRYHEGPSDISSTQSYEIQYLVCSTVFAVNRQLRADSISALRRLRSRQILLSTSTVRAMKFIHECSSEPRDRITQIFLADECSCHPFERDPLLLPLERPSGGPLTQSELASKWCAAYVDRLPSLRHVTLLVPTSMVMVRRDLRRLYQKFFEPLQEGRLEQITVILGYSHTSHYEPDLDYEQSWLLGRPRTSVPPDEPYHDYFARLRAKHEWLDISVERWRNSKINYFGVPGARLIFRIRRNAL</sequence>
<protein>
    <recommendedName>
        <fullName evidence="3">F-box domain-containing protein</fullName>
    </recommendedName>
</protein>
<keyword evidence="2" id="KW-1185">Reference proteome</keyword>
<organism evidence="1 2">
    <name type="scientific">Rhizodiscina lignyota</name>
    <dbReference type="NCBI Taxonomy" id="1504668"/>
    <lineage>
        <taxon>Eukaryota</taxon>
        <taxon>Fungi</taxon>
        <taxon>Dikarya</taxon>
        <taxon>Ascomycota</taxon>
        <taxon>Pezizomycotina</taxon>
        <taxon>Dothideomycetes</taxon>
        <taxon>Pleosporomycetidae</taxon>
        <taxon>Aulographales</taxon>
        <taxon>Rhizodiscinaceae</taxon>
        <taxon>Rhizodiscina</taxon>
    </lineage>
</organism>
<evidence type="ECO:0000313" key="2">
    <source>
        <dbReference type="Proteomes" id="UP000799772"/>
    </source>
</evidence>
<dbReference type="EMBL" id="ML978131">
    <property type="protein sequence ID" value="KAF2095759.1"/>
    <property type="molecule type" value="Genomic_DNA"/>
</dbReference>
<gene>
    <name evidence="1" type="ORF">NA57DRAFT_79468</name>
</gene>